<accession>A0ABV4XEW1</accession>
<evidence type="ECO:0000313" key="2">
    <source>
        <dbReference type="Proteomes" id="UP001576774"/>
    </source>
</evidence>
<dbReference type="Proteomes" id="UP001576774">
    <property type="component" value="Unassembled WGS sequence"/>
</dbReference>
<dbReference type="EMBL" id="JBHFNQ010000220">
    <property type="protein sequence ID" value="MFB2881342.1"/>
    <property type="molecule type" value="Genomic_DNA"/>
</dbReference>
<sequence>MEEILELKQLLLQGDIKGALVIAEEIAEMSKKDIINNIYSFAVVLLLHLIKQKVENRTTRSWDTSIRNSVRNIRRLNKRLKSNGFYLNLEELQETLVEAYSAALDDAALEVCEGIYEVRELKTMVKEDEIIASALALITFTESTENSQ</sequence>
<dbReference type="InterPro" id="IPR002636">
    <property type="entry name" value="DUF29"/>
</dbReference>
<dbReference type="Pfam" id="PF01724">
    <property type="entry name" value="DUF29"/>
    <property type="match status" value="1"/>
</dbReference>
<protein>
    <submittedName>
        <fullName evidence="1">DUF29 family protein</fullName>
    </submittedName>
</protein>
<organism evidence="1 2">
    <name type="scientific">Floridaenema aerugineum BLCC-F46</name>
    <dbReference type="NCBI Taxonomy" id="3153654"/>
    <lineage>
        <taxon>Bacteria</taxon>
        <taxon>Bacillati</taxon>
        <taxon>Cyanobacteriota</taxon>
        <taxon>Cyanophyceae</taxon>
        <taxon>Oscillatoriophycideae</taxon>
        <taxon>Aerosakkonematales</taxon>
        <taxon>Aerosakkonemataceae</taxon>
        <taxon>Floridanema</taxon>
        <taxon>Floridanema aerugineum</taxon>
    </lineage>
</organism>
<proteinExistence type="predicted"/>
<gene>
    <name evidence="1" type="ORF">ACE1CC_31195</name>
</gene>
<comment type="caution">
    <text evidence="1">The sequence shown here is derived from an EMBL/GenBank/DDBJ whole genome shotgun (WGS) entry which is preliminary data.</text>
</comment>
<reference evidence="1 2" key="1">
    <citation type="submission" date="2024-09" db="EMBL/GenBank/DDBJ databases">
        <title>Floridaenema gen nov. (Aerosakkonemataceae, Aerosakkonematales ord. nov., Cyanobacteria) from benthic tropical and subtropical fresh waters, with the description of four new species.</title>
        <authorList>
            <person name="Moretto J.A."/>
            <person name="Berthold D.E."/>
            <person name="Lefler F.W."/>
            <person name="Huang I.-S."/>
            <person name="Laughinghouse H. IV."/>
        </authorList>
    </citation>
    <scope>NUCLEOTIDE SEQUENCE [LARGE SCALE GENOMIC DNA]</scope>
    <source>
        <strain evidence="1 2">BLCC-F46</strain>
    </source>
</reference>
<dbReference type="PANTHER" id="PTHR34235">
    <property type="entry name" value="SLR1203 PROTEIN-RELATED"/>
    <property type="match status" value="1"/>
</dbReference>
<dbReference type="Gene3D" id="1.20.1220.20">
    <property type="entry name" value="Uncharcterised protein PF01724"/>
    <property type="match status" value="1"/>
</dbReference>
<keyword evidence="2" id="KW-1185">Reference proteome</keyword>
<dbReference type="PANTHER" id="PTHR34235:SF1">
    <property type="entry name" value="SLR0416 PROTEIN"/>
    <property type="match status" value="1"/>
</dbReference>
<name>A0ABV4XEW1_9CYAN</name>
<dbReference type="RefSeq" id="WP_413274324.1">
    <property type="nucleotide sequence ID" value="NZ_JBHFNQ010000220.1"/>
</dbReference>
<evidence type="ECO:0000313" key="1">
    <source>
        <dbReference type="EMBL" id="MFB2881342.1"/>
    </source>
</evidence>